<accession>A0A7I8VJJ2</accession>
<evidence type="ECO:0000313" key="3">
    <source>
        <dbReference type="Proteomes" id="UP000549394"/>
    </source>
</evidence>
<comment type="similarity">
    <text evidence="1">Belongs to the UPF0462 family.</text>
</comment>
<protein>
    <submittedName>
        <fullName evidence="2">DgyrCDS5318</fullName>
    </submittedName>
</protein>
<organism evidence="2 3">
    <name type="scientific">Dimorphilus gyrociliatus</name>
    <dbReference type="NCBI Taxonomy" id="2664684"/>
    <lineage>
        <taxon>Eukaryota</taxon>
        <taxon>Metazoa</taxon>
        <taxon>Spiralia</taxon>
        <taxon>Lophotrochozoa</taxon>
        <taxon>Annelida</taxon>
        <taxon>Polychaeta</taxon>
        <taxon>Polychaeta incertae sedis</taxon>
        <taxon>Dinophilidae</taxon>
        <taxon>Dimorphilus</taxon>
    </lineage>
</organism>
<name>A0A7I8VJJ2_9ANNE</name>
<dbReference type="PANTHER" id="PTHR31475">
    <property type="entry name" value="UPF0462 PROTEIN"/>
    <property type="match status" value="1"/>
</dbReference>
<gene>
    <name evidence="2" type="ORF">DGYR_LOCUS5064</name>
</gene>
<dbReference type="EMBL" id="CAJFCJ010000006">
    <property type="protein sequence ID" value="CAD5116428.1"/>
    <property type="molecule type" value="Genomic_DNA"/>
</dbReference>
<dbReference type="Proteomes" id="UP000549394">
    <property type="component" value="Unassembled WGS sequence"/>
</dbReference>
<reference evidence="2 3" key="1">
    <citation type="submission" date="2020-08" db="EMBL/GenBank/DDBJ databases">
        <authorList>
            <person name="Hejnol A."/>
        </authorList>
    </citation>
    <scope>NUCLEOTIDE SEQUENCE [LARGE SCALE GENOMIC DNA]</scope>
</reference>
<dbReference type="Gene3D" id="2.60.40.1190">
    <property type="match status" value="1"/>
</dbReference>
<evidence type="ECO:0000256" key="1">
    <source>
        <dbReference type="ARBA" id="ARBA00038085"/>
    </source>
</evidence>
<comment type="caution">
    <text evidence="2">The sequence shown here is derived from an EMBL/GenBank/DDBJ whole genome shotgun (WGS) entry which is preliminary data.</text>
</comment>
<dbReference type="AlphaFoldDB" id="A0A7I8VJJ2"/>
<dbReference type="PANTHER" id="PTHR31475:SF5">
    <property type="entry name" value="UPF0462 PROTEIN C4ORF33 HOMOLOG"/>
    <property type="match status" value="1"/>
</dbReference>
<keyword evidence="3" id="KW-1185">Reference proteome</keyword>
<proteinExistence type="inferred from homology"/>
<evidence type="ECO:0000313" key="2">
    <source>
        <dbReference type="EMBL" id="CAD5116428.1"/>
    </source>
</evidence>
<dbReference type="SUPFAM" id="SSF49344">
    <property type="entry name" value="CBD9-like"/>
    <property type="match status" value="1"/>
</dbReference>
<dbReference type="OrthoDB" id="10056816at2759"/>
<sequence>MINFQITKTWNGEPIDHPPIQLNLKSSENGLCLTVEAPFFDDPPPEHETNVSDGACDRLWDFEVVEAFFLNDNNDYLEVELNPYDKHLVLMLKGQRNCIKDKLPLNYNAIISDDKKYWTGEALIPWSYFPYKTRKFNAFAIHGVGECRVYEALFPVQKSLYEKVDFHRLEAFSYVDEFESVFHNASGEQWHKNK</sequence>